<evidence type="ECO:0000259" key="5">
    <source>
        <dbReference type="PROSITE" id="PS50112"/>
    </source>
</evidence>
<dbReference type="InterPro" id="IPR036291">
    <property type="entry name" value="NAD(P)-bd_dom_sf"/>
</dbReference>
<dbReference type="CDD" id="cd00082">
    <property type="entry name" value="HisKA"/>
    <property type="match status" value="1"/>
</dbReference>
<dbReference type="SUPFAM" id="SSF47384">
    <property type="entry name" value="Homodimeric domain of signal transducing histidine kinase"/>
    <property type="match status" value="1"/>
</dbReference>
<name>A0A1I4SIT6_9BACT</name>
<dbReference type="InterPro" id="IPR003594">
    <property type="entry name" value="HATPase_dom"/>
</dbReference>
<feature type="domain" description="PAS" evidence="5">
    <location>
        <begin position="137"/>
        <end position="189"/>
    </location>
</feature>
<dbReference type="Gene3D" id="3.40.50.720">
    <property type="entry name" value="NAD(P)-binding Rossmann-like Domain"/>
    <property type="match status" value="1"/>
</dbReference>
<dbReference type="AlphaFoldDB" id="A0A1I4SIT6"/>
<dbReference type="InterPro" id="IPR005467">
    <property type="entry name" value="His_kinase_dom"/>
</dbReference>
<dbReference type="InterPro" id="IPR000014">
    <property type="entry name" value="PAS"/>
</dbReference>
<dbReference type="InterPro" id="IPR036890">
    <property type="entry name" value="HATPase_C_sf"/>
</dbReference>
<dbReference type="Pfam" id="PF08448">
    <property type="entry name" value="PAS_4"/>
    <property type="match status" value="1"/>
</dbReference>
<evidence type="ECO:0000256" key="1">
    <source>
        <dbReference type="ARBA" id="ARBA00000085"/>
    </source>
</evidence>
<dbReference type="InterPro" id="IPR003661">
    <property type="entry name" value="HisK_dim/P_dom"/>
</dbReference>
<keyword evidence="3" id="KW-0597">Phosphoprotein</keyword>
<organism evidence="6 7">
    <name type="scientific">Thermodesulforhabdus norvegica</name>
    <dbReference type="NCBI Taxonomy" id="39841"/>
    <lineage>
        <taxon>Bacteria</taxon>
        <taxon>Pseudomonadati</taxon>
        <taxon>Thermodesulfobacteriota</taxon>
        <taxon>Syntrophobacteria</taxon>
        <taxon>Syntrophobacterales</taxon>
        <taxon>Thermodesulforhabdaceae</taxon>
        <taxon>Thermodesulforhabdus</taxon>
    </lineage>
</organism>
<dbReference type="OrthoDB" id="9805967at2"/>
<dbReference type="STRING" id="39841.SAMN05660836_00990"/>
<dbReference type="RefSeq" id="WP_093393925.1">
    <property type="nucleotide sequence ID" value="NZ_FOUU01000002.1"/>
</dbReference>
<proteinExistence type="predicted"/>
<dbReference type="NCBIfam" id="TIGR00229">
    <property type="entry name" value="sensory_box"/>
    <property type="match status" value="1"/>
</dbReference>
<dbReference type="PANTHER" id="PTHR43065">
    <property type="entry name" value="SENSOR HISTIDINE KINASE"/>
    <property type="match status" value="1"/>
</dbReference>
<dbReference type="InterPro" id="IPR013656">
    <property type="entry name" value="PAS_4"/>
</dbReference>
<dbReference type="Pfam" id="PF02518">
    <property type="entry name" value="HATPase_c"/>
    <property type="match status" value="1"/>
</dbReference>
<dbReference type="PRINTS" id="PR00344">
    <property type="entry name" value="BCTRLSENSOR"/>
</dbReference>
<dbReference type="GO" id="GO:0000155">
    <property type="term" value="F:phosphorelay sensor kinase activity"/>
    <property type="evidence" value="ECO:0007669"/>
    <property type="project" value="InterPro"/>
</dbReference>
<evidence type="ECO:0000256" key="2">
    <source>
        <dbReference type="ARBA" id="ARBA00012438"/>
    </source>
</evidence>
<sequence>MFEKEGTIEESFERPLRIAIIGGGRRCRSLLEMIDAERFPWLNAEIVAVVDGNDRAVGIQLAREKGIYTTPDLQDLYSIPDLDLVLDLTGKEEVLKEFLQHAPPKIQVLGATISRLFSDLIRFQEEQFFRERQLALIENIAETMFSSIKDRVIIMRPDMKVLEANNAMLEWIGMKKDDVVGKPCYQITHRLAEPCYQHGIHCPLKECLTTGSAGHAIHEHRDRDNATRYCEITTVPLRNPKGKIEVVLEIIRDITDELEKRVEQKTRALKKDLARLIHEDKMIALGKLVASAVHEINNPLSGIHALARLMRKRLEEDKPLDPDEKAQFCHYLQLIDQESARCSTIVGNLLSFSRQQKLEKTFFNVNELIRRVVVLSKHRMELQGISLVLELKESIPEVYGDPGQIQQCLMNLVFNAVEAMPDGGTLTIKTGYEEHRDQVRIDVIDTGVGIPQEVISQIFEPFYTTKERDKGVGLGLSVVYGIIKEHRGSIYVVSQIGKGSDFIVRLPCKKY</sequence>
<dbReference type="Gene3D" id="3.30.450.20">
    <property type="entry name" value="PAS domain"/>
    <property type="match status" value="1"/>
</dbReference>
<dbReference type="SUPFAM" id="SSF51735">
    <property type="entry name" value="NAD(P)-binding Rossmann-fold domains"/>
    <property type="match status" value="1"/>
</dbReference>
<accession>A0A1I4SIT6</accession>
<dbReference type="InterPro" id="IPR035965">
    <property type="entry name" value="PAS-like_dom_sf"/>
</dbReference>
<dbReference type="EMBL" id="FOUU01000002">
    <property type="protein sequence ID" value="SFM64428.1"/>
    <property type="molecule type" value="Genomic_DNA"/>
</dbReference>
<dbReference type="InterPro" id="IPR004358">
    <property type="entry name" value="Sig_transdc_His_kin-like_C"/>
</dbReference>
<gene>
    <name evidence="6" type="ORF">SAMN05660836_00990</name>
</gene>
<dbReference type="InterPro" id="IPR036097">
    <property type="entry name" value="HisK_dim/P_sf"/>
</dbReference>
<dbReference type="SMART" id="SM00387">
    <property type="entry name" value="HATPase_c"/>
    <property type="match status" value="1"/>
</dbReference>
<dbReference type="SUPFAM" id="SSF55874">
    <property type="entry name" value="ATPase domain of HSP90 chaperone/DNA topoisomerase II/histidine kinase"/>
    <property type="match status" value="1"/>
</dbReference>
<dbReference type="EC" id="2.7.13.3" evidence="2"/>
<dbReference type="Gene3D" id="1.10.287.130">
    <property type="match status" value="1"/>
</dbReference>
<feature type="domain" description="Histidine kinase" evidence="4">
    <location>
        <begin position="291"/>
        <end position="510"/>
    </location>
</feature>
<evidence type="ECO:0000259" key="4">
    <source>
        <dbReference type="PROSITE" id="PS50109"/>
    </source>
</evidence>
<dbReference type="Proteomes" id="UP000199611">
    <property type="component" value="Unassembled WGS sequence"/>
</dbReference>
<reference evidence="6 7" key="1">
    <citation type="submission" date="2016-10" db="EMBL/GenBank/DDBJ databases">
        <authorList>
            <person name="de Groot N.N."/>
        </authorList>
    </citation>
    <scope>NUCLEOTIDE SEQUENCE [LARGE SCALE GENOMIC DNA]</scope>
    <source>
        <strain evidence="6 7">DSM 9990</strain>
    </source>
</reference>
<evidence type="ECO:0000256" key="3">
    <source>
        <dbReference type="ARBA" id="ARBA00022553"/>
    </source>
</evidence>
<keyword evidence="7" id="KW-1185">Reference proteome</keyword>
<dbReference type="PROSITE" id="PS50109">
    <property type="entry name" value="HIS_KIN"/>
    <property type="match status" value="1"/>
</dbReference>
<dbReference type="PROSITE" id="PS50112">
    <property type="entry name" value="PAS"/>
    <property type="match status" value="1"/>
</dbReference>
<dbReference type="SUPFAM" id="SSF55785">
    <property type="entry name" value="PYP-like sensor domain (PAS domain)"/>
    <property type="match status" value="1"/>
</dbReference>
<dbReference type="Gene3D" id="3.30.565.10">
    <property type="entry name" value="Histidine kinase-like ATPase, C-terminal domain"/>
    <property type="match status" value="1"/>
</dbReference>
<evidence type="ECO:0000313" key="7">
    <source>
        <dbReference type="Proteomes" id="UP000199611"/>
    </source>
</evidence>
<protein>
    <recommendedName>
        <fullName evidence="2">histidine kinase</fullName>
        <ecNumber evidence="2">2.7.13.3</ecNumber>
    </recommendedName>
</protein>
<dbReference type="CDD" id="cd00130">
    <property type="entry name" value="PAS"/>
    <property type="match status" value="1"/>
</dbReference>
<comment type="catalytic activity">
    <reaction evidence="1">
        <text>ATP + protein L-histidine = ADP + protein N-phospho-L-histidine.</text>
        <dbReference type="EC" id="2.7.13.3"/>
    </reaction>
</comment>
<evidence type="ECO:0000313" key="6">
    <source>
        <dbReference type="EMBL" id="SFM64428.1"/>
    </source>
</evidence>
<dbReference type="SMART" id="SM00388">
    <property type="entry name" value="HisKA"/>
    <property type="match status" value="1"/>
</dbReference>
<dbReference type="PANTHER" id="PTHR43065:SF42">
    <property type="entry name" value="TWO-COMPONENT SENSOR PPRA"/>
    <property type="match status" value="1"/>
</dbReference>
<dbReference type="Pfam" id="PF00512">
    <property type="entry name" value="HisKA"/>
    <property type="match status" value="1"/>
</dbReference>